<evidence type="ECO:0000256" key="6">
    <source>
        <dbReference type="ARBA" id="ARBA00022927"/>
    </source>
</evidence>
<feature type="region of interest" description="Disordered" evidence="9">
    <location>
        <begin position="324"/>
        <end position="352"/>
    </location>
</feature>
<evidence type="ECO:0000256" key="7">
    <source>
        <dbReference type="ARBA" id="ARBA00023242"/>
    </source>
</evidence>
<feature type="domain" description="Importin N-terminal" evidence="10">
    <location>
        <begin position="25"/>
        <end position="92"/>
    </location>
</feature>
<dbReference type="AlphaFoldDB" id="A0AAD5UKJ0"/>
<dbReference type="InterPro" id="IPR016024">
    <property type="entry name" value="ARM-type_fold"/>
</dbReference>
<dbReference type="PROSITE" id="PS50166">
    <property type="entry name" value="IMPORTIN_B_NT"/>
    <property type="match status" value="1"/>
</dbReference>
<dbReference type="Pfam" id="PF03810">
    <property type="entry name" value="IBN_N"/>
    <property type="match status" value="1"/>
</dbReference>
<keyword evidence="4" id="KW-0963">Cytoplasm</keyword>
<keyword evidence="5" id="KW-0677">Repeat</keyword>
<evidence type="ECO:0000256" key="1">
    <source>
        <dbReference type="ARBA" id="ARBA00004123"/>
    </source>
</evidence>
<dbReference type="Gene3D" id="1.25.10.10">
    <property type="entry name" value="Leucine-rich Repeat Variant"/>
    <property type="match status" value="1"/>
</dbReference>
<evidence type="ECO:0000256" key="4">
    <source>
        <dbReference type="ARBA" id="ARBA00022490"/>
    </source>
</evidence>
<accession>A0AAD5UKJ0</accession>
<dbReference type="EMBL" id="JADGKB010000014">
    <property type="protein sequence ID" value="KAJ3260023.1"/>
    <property type="molecule type" value="Genomic_DNA"/>
</dbReference>
<evidence type="ECO:0000259" key="10">
    <source>
        <dbReference type="PROSITE" id="PS50166"/>
    </source>
</evidence>
<reference evidence="11" key="1">
    <citation type="submission" date="2020-05" db="EMBL/GenBank/DDBJ databases">
        <title>Phylogenomic resolution of chytrid fungi.</title>
        <authorList>
            <person name="Stajich J.E."/>
            <person name="Amses K."/>
            <person name="Simmons R."/>
            <person name="Seto K."/>
            <person name="Myers J."/>
            <person name="Bonds A."/>
            <person name="Quandt C.A."/>
            <person name="Barry K."/>
            <person name="Liu P."/>
            <person name="Grigoriev I."/>
            <person name="Longcore J.E."/>
            <person name="James T.Y."/>
        </authorList>
    </citation>
    <scope>NUCLEOTIDE SEQUENCE</scope>
    <source>
        <strain evidence="11">PLAUS21</strain>
    </source>
</reference>
<dbReference type="InterPro" id="IPR011989">
    <property type="entry name" value="ARM-like"/>
</dbReference>
<protein>
    <recommendedName>
        <fullName evidence="10">Importin N-terminal domain-containing protein</fullName>
    </recommendedName>
</protein>
<organism evidence="11 12">
    <name type="scientific">Boothiomyces macroporosus</name>
    <dbReference type="NCBI Taxonomy" id="261099"/>
    <lineage>
        <taxon>Eukaryota</taxon>
        <taxon>Fungi</taxon>
        <taxon>Fungi incertae sedis</taxon>
        <taxon>Chytridiomycota</taxon>
        <taxon>Chytridiomycota incertae sedis</taxon>
        <taxon>Chytridiomycetes</taxon>
        <taxon>Rhizophydiales</taxon>
        <taxon>Terramycetaceae</taxon>
        <taxon>Boothiomyces</taxon>
    </lineage>
</organism>
<evidence type="ECO:0000256" key="5">
    <source>
        <dbReference type="ARBA" id="ARBA00022737"/>
    </source>
</evidence>
<dbReference type="GO" id="GO:0031267">
    <property type="term" value="F:small GTPase binding"/>
    <property type="evidence" value="ECO:0007669"/>
    <property type="project" value="InterPro"/>
</dbReference>
<dbReference type="InterPro" id="IPR040122">
    <property type="entry name" value="Importin_beta"/>
</dbReference>
<dbReference type="InterPro" id="IPR058584">
    <property type="entry name" value="IMB1_TNPO1-like_TPR"/>
</dbReference>
<dbReference type="PANTHER" id="PTHR10527">
    <property type="entry name" value="IMPORTIN BETA"/>
    <property type="match status" value="1"/>
</dbReference>
<comment type="subcellular location">
    <subcellularLocation>
        <location evidence="2">Cytoplasm</location>
    </subcellularLocation>
    <subcellularLocation>
        <location evidence="1">Nucleus</location>
    </subcellularLocation>
</comment>
<evidence type="ECO:0000313" key="12">
    <source>
        <dbReference type="Proteomes" id="UP001210925"/>
    </source>
</evidence>
<keyword evidence="6" id="KW-0653">Protein transport</keyword>
<sequence>MSWQPNQTELQTLIQLLHSATTGNSSTQQQLLKQIPEYNNYLSFILSNKEVPETIRFIAGINLKNSLKSTWLRLDNSILDYAKAAIVNALSDPSKQIQNIAGSIISTVLCVEIERWPEIIPLLLELLKNPQTIHGSFNALEKICEDAADKIENRGVALVHLILTGIMPQLENPNGRVRSSALKCVNQFLIIRSNAVWENIQMFMDMLCKLTNDPDPEVKKHVCHAFNNIVEIEPNLLVPVIDGIISFVLFASQDEDQDLAIEAADFWLVLSEQKVLHVHIQPFLPRILPVLLKGMVYSEDEIEMLELKQIDARVADRDEDIKPRFHKQKNHELEGDHEPEEDDDDDDDSDFDDDFGEDWNLRKCSAAALDVLSTVFNDDLLPDLLPGINQMLQSQEWETLEAGILALGAIAQGCERGMEPHLPMLIPHLVSFITHEKPLVRSITCWTLGRYAAWMANPNNPIENNTSLQEHHHKYMLPVLQGFLQMCLDNNKEVQKAGCSALATLEEEARESLAPYLNPIIDTIVKCFQVYQKKNLLVLYDAFGILAEFVGEELVPYMDRFMPLLIAKWQHLADDNYDIFPLFECLSSIANALGPAFLPYAGPVWERCLNMIKHNLMAIQNYKQNPQLEIPDKDFIIVSLDLISGIVQGLGPECEQFVVGGQEPTLIPILKITGKDETPDVRSSTFALIGDLCSACFQTLVPHLPEIFEIIGQSLYLPVDGTVLSAMNNAAWSAGEISIKYGNHMEPFVNPLLSKLIPFLLTANTHRSLTENAAITVGRLGYSCPQLVAPHLETFVGRWCMQLALVHDNQEKASAFMGICQVIQQNPNALLPHFQTYTDSVLKWSNIRSHPQLHATFHQIFVMFKDAMGEQWAVMVSSFPENMQRGMKEVYGL</sequence>
<dbReference type="SUPFAM" id="SSF48371">
    <property type="entry name" value="ARM repeat"/>
    <property type="match status" value="1"/>
</dbReference>
<keyword evidence="12" id="KW-1185">Reference proteome</keyword>
<dbReference type="Pfam" id="PF13513">
    <property type="entry name" value="HEAT_EZ"/>
    <property type="match status" value="1"/>
</dbReference>
<comment type="caution">
    <text evidence="11">The sequence shown here is derived from an EMBL/GenBank/DDBJ whole genome shotgun (WGS) entry which is preliminary data.</text>
</comment>
<comment type="similarity">
    <text evidence="8">Belongs to the importin beta family. Importin beta-2 subfamily.</text>
</comment>
<gene>
    <name evidence="11" type="ORF">HK103_001533</name>
</gene>
<name>A0AAD5UKJ0_9FUNG</name>
<dbReference type="Proteomes" id="UP001210925">
    <property type="component" value="Unassembled WGS sequence"/>
</dbReference>
<keyword evidence="7" id="KW-0539">Nucleus</keyword>
<evidence type="ECO:0000256" key="8">
    <source>
        <dbReference type="ARBA" id="ARBA00038423"/>
    </source>
</evidence>
<dbReference type="Pfam" id="PF25574">
    <property type="entry name" value="TPR_IMB1"/>
    <property type="match status" value="1"/>
</dbReference>
<dbReference type="GO" id="GO:0031981">
    <property type="term" value="C:nuclear lumen"/>
    <property type="evidence" value="ECO:0007669"/>
    <property type="project" value="UniProtKB-ARBA"/>
</dbReference>
<evidence type="ECO:0000256" key="9">
    <source>
        <dbReference type="SAM" id="MobiDB-lite"/>
    </source>
</evidence>
<dbReference type="GO" id="GO:0005737">
    <property type="term" value="C:cytoplasm"/>
    <property type="evidence" value="ECO:0007669"/>
    <property type="project" value="UniProtKB-SubCell"/>
</dbReference>
<evidence type="ECO:0000256" key="3">
    <source>
        <dbReference type="ARBA" id="ARBA00022448"/>
    </source>
</evidence>
<keyword evidence="3" id="KW-0813">Transport</keyword>
<proteinExistence type="inferred from homology"/>
<dbReference type="GO" id="GO:0006606">
    <property type="term" value="P:protein import into nucleus"/>
    <property type="evidence" value="ECO:0007669"/>
    <property type="project" value="InterPro"/>
</dbReference>
<dbReference type="InterPro" id="IPR001494">
    <property type="entry name" value="Importin-beta_N"/>
</dbReference>
<feature type="compositionally biased region" description="Acidic residues" evidence="9">
    <location>
        <begin position="337"/>
        <end position="352"/>
    </location>
</feature>
<evidence type="ECO:0000313" key="11">
    <source>
        <dbReference type="EMBL" id="KAJ3260023.1"/>
    </source>
</evidence>
<dbReference type="FunFam" id="1.25.10.10:FF:000028">
    <property type="entry name" value="Transportin-1 isoform 1"/>
    <property type="match status" value="1"/>
</dbReference>
<evidence type="ECO:0000256" key="2">
    <source>
        <dbReference type="ARBA" id="ARBA00004496"/>
    </source>
</evidence>